<dbReference type="InterPro" id="IPR036837">
    <property type="entry name" value="Cation_efflux_CTD_sf"/>
</dbReference>
<dbReference type="PANTHER" id="PTHR43840">
    <property type="entry name" value="MITOCHONDRIAL METAL TRANSPORTER 1-RELATED"/>
    <property type="match status" value="1"/>
</dbReference>
<dbReference type="SUPFAM" id="SSF161111">
    <property type="entry name" value="Cation efflux protein transmembrane domain-like"/>
    <property type="match status" value="1"/>
</dbReference>
<dbReference type="Pfam" id="PF01545">
    <property type="entry name" value="Cation_efflux"/>
    <property type="match status" value="1"/>
</dbReference>
<sequence>MFDILANRFVKDYKNIDDPEVRLNLISLSSIMGIGMNIILFLSKIFLGIFTKSTAILNDAFNNLSDSVVSIMSLVGSSFSKKPADEEHPFGHGRVEYVMALLVSIVIVYVGINLFINSAKSFNDPNPNGLSLLSFIILFAGILIKVYIYYLNSRLYKDLESDLNLGVMLDARNDIISTTAIILGVFLQRFVNFNLDAAMGVVVAFFVTKPGIDLFNETVGYLLGERIDEEIEKKISEILLSGSYIIGFHHLDIHQYGKGHIAGSCHVEVPGNLTVAELHKEIDRIEKKIRKETGVILTLHADPTYNILDKEG</sequence>
<dbReference type="InterPro" id="IPR027470">
    <property type="entry name" value="Cation_efflux_CTD"/>
</dbReference>
<dbReference type="InterPro" id="IPR058533">
    <property type="entry name" value="Cation_efflux_TM"/>
</dbReference>
<comment type="caution">
    <text evidence="10">The sequence shown here is derived from an EMBL/GenBank/DDBJ whole genome shotgun (WGS) entry which is preliminary data.</text>
</comment>
<dbReference type="EMBL" id="JAIPME010000002">
    <property type="protein sequence ID" value="MBZ2387248.1"/>
    <property type="molecule type" value="Genomic_DNA"/>
</dbReference>
<reference evidence="10 11" key="1">
    <citation type="submission" date="2021-08" db="EMBL/GenBank/DDBJ databases">
        <title>FDA dAtabase for Regulatory Grade micrObial Sequences (FDA-ARGOS): Supporting development and validation of Infectious Disease Dx tests.</title>
        <authorList>
            <person name="Sproer C."/>
            <person name="Gronow S."/>
            <person name="Severitt S."/>
            <person name="Schroder I."/>
            <person name="Tallon L."/>
            <person name="Sadzewicz L."/>
            <person name="Zhao X."/>
            <person name="Boylan J."/>
            <person name="Ott S."/>
            <person name="Bowen H."/>
            <person name="Vavikolanu K."/>
            <person name="Hazen T."/>
            <person name="Aluvathingal J."/>
            <person name="Nadendla S."/>
            <person name="Lowell S."/>
            <person name="Myers T."/>
            <person name="Yan Y."/>
            <person name="Sichtig H."/>
        </authorList>
    </citation>
    <scope>NUCLEOTIDE SEQUENCE [LARGE SCALE GENOMIC DNA]</scope>
    <source>
        <strain evidence="10 11">FDAARGOS_1460</strain>
    </source>
</reference>
<dbReference type="SUPFAM" id="SSF160240">
    <property type="entry name" value="Cation efflux protein cytoplasmic domain-like"/>
    <property type="match status" value="1"/>
</dbReference>
<keyword evidence="6 7" id="KW-0472">Membrane</keyword>
<comment type="subcellular location">
    <subcellularLocation>
        <location evidence="1">Membrane</location>
        <topology evidence="1">Multi-pass membrane protein</topology>
    </subcellularLocation>
</comment>
<keyword evidence="11" id="KW-1185">Reference proteome</keyword>
<evidence type="ECO:0000256" key="4">
    <source>
        <dbReference type="ARBA" id="ARBA00022692"/>
    </source>
</evidence>
<organism evidence="10 11">
    <name type="scientific">Anaerococcus murdochii</name>
    <dbReference type="NCBI Taxonomy" id="411577"/>
    <lineage>
        <taxon>Bacteria</taxon>
        <taxon>Bacillati</taxon>
        <taxon>Bacillota</taxon>
        <taxon>Tissierellia</taxon>
        <taxon>Tissierellales</taxon>
        <taxon>Peptoniphilaceae</taxon>
        <taxon>Anaerococcus</taxon>
    </lineage>
</organism>
<feature type="transmembrane region" description="Helical" evidence="7">
    <location>
        <begin position="128"/>
        <end position="150"/>
    </location>
</feature>
<feature type="transmembrane region" description="Helical" evidence="7">
    <location>
        <begin position="97"/>
        <end position="116"/>
    </location>
</feature>
<feature type="domain" description="Cation efflux protein cytoplasmic" evidence="9">
    <location>
        <begin position="228"/>
        <end position="303"/>
    </location>
</feature>
<comment type="similarity">
    <text evidence="2">Belongs to the cation diffusion facilitator (CDF) transporter (TC 2.A.4) family.</text>
</comment>
<protein>
    <submittedName>
        <fullName evidence="10">Cation diffusion facilitator family transporter</fullName>
    </submittedName>
</protein>
<dbReference type="InterPro" id="IPR027469">
    <property type="entry name" value="Cation_efflux_TMD_sf"/>
</dbReference>
<dbReference type="Proteomes" id="UP000734271">
    <property type="component" value="Unassembled WGS sequence"/>
</dbReference>
<evidence type="ECO:0000256" key="6">
    <source>
        <dbReference type="ARBA" id="ARBA00023136"/>
    </source>
</evidence>
<evidence type="ECO:0000256" key="2">
    <source>
        <dbReference type="ARBA" id="ARBA00008114"/>
    </source>
</evidence>
<dbReference type="NCBIfam" id="TIGR01297">
    <property type="entry name" value="CDF"/>
    <property type="match status" value="1"/>
</dbReference>
<name>A0ABS7T0D4_9FIRM</name>
<dbReference type="Gene3D" id="1.20.1510.10">
    <property type="entry name" value="Cation efflux protein transmembrane domain"/>
    <property type="match status" value="1"/>
</dbReference>
<proteinExistence type="inferred from homology"/>
<evidence type="ECO:0000313" key="10">
    <source>
        <dbReference type="EMBL" id="MBZ2387248.1"/>
    </source>
</evidence>
<dbReference type="Pfam" id="PF16916">
    <property type="entry name" value="ZT_dimer"/>
    <property type="match status" value="1"/>
</dbReference>
<keyword evidence="4 7" id="KW-0812">Transmembrane</keyword>
<evidence type="ECO:0000256" key="1">
    <source>
        <dbReference type="ARBA" id="ARBA00004141"/>
    </source>
</evidence>
<gene>
    <name evidence="10" type="ORF">K8P03_08130</name>
</gene>
<dbReference type="Gene3D" id="3.30.70.1350">
    <property type="entry name" value="Cation efflux protein, cytoplasmic domain"/>
    <property type="match status" value="1"/>
</dbReference>
<feature type="transmembrane region" description="Helical" evidence="7">
    <location>
        <begin position="25"/>
        <end position="47"/>
    </location>
</feature>
<dbReference type="InterPro" id="IPR050291">
    <property type="entry name" value="CDF_Transporter"/>
</dbReference>
<evidence type="ECO:0000259" key="8">
    <source>
        <dbReference type="Pfam" id="PF01545"/>
    </source>
</evidence>
<evidence type="ECO:0000256" key="5">
    <source>
        <dbReference type="ARBA" id="ARBA00022989"/>
    </source>
</evidence>
<evidence type="ECO:0000256" key="3">
    <source>
        <dbReference type="ARBA" id="ARBA00022448"/>
    </source>
</evidence>
<keyword evidence="3" id="KW-0813">Transport</keyword>
<dbReference type="RefSeq" id="WP_223420194.1">
    <property type="nucleotide sequence ID" value="NZ_JAIPME010000002.1"/>
</dbReference>
<dbReference type="InterPro" id="IPR002524">
    <property type="entry name" value="Cation_efflux"/>
</dbReference>
<accession>A0ABS7T0D4</accession>
<keyword evidence="5 7" id="KW-1133">Transmembrane helix</keyword>
<feature type="domain" description="Cation efflux protein transmembrane" evidence="8">
    <location>
        <begin position="31"/>
        <end position="223"/>
    </location>
</feature>
<dbReference type="PANTHER" id="PTHR43840:SF50">
    <property type="entry name" value="MANGANESE EFFLUX SYSTEM PROTEIN MNES"/>
    <property type="match status" value="1"/>
</dbReference>
<evidence type="ECO:0000259" key="9">
    <source>
        <dbReference type="Pfam" id="PF16916"/>
    </source>
</evidence>
<evidence type="ECO:0000313" key="11">
    <source>
        <dbReference type="Proteomes" id="UP000734271"/>
    </source>
</evidence>
<evidence type="ECO:0000256" key="7">
    <source>
        <dbReference type="SAM" id="Phobius"/>
    </source>
</evidence>